<dbReference type="GO" id="GO:0004252">
    <property type="term" value="F:serine-type endopeptidase activity"/>
    <property type="evidence" value="ECO:0007669"/>
    <property type="project" value="InterPro"/>
</dbReference>
<keyword evidence="5" id="KW-0812">Transmembrane</keyword>
<reference evidence="15" key="2">
    <citation type="submission" date="2015-01" db="EMBL/GenBank/DDBJ databases">
        <title>Evolutionary Origins and Diversification of the Mycorrhizal Mutualists.</title>
        <authorList>
            <consortium name="DOE Joint Genome Institute"/>
            <consortium name="Mycorrhizal Genomics Consortium"/>
            <person name="Kohler A."/>
            <person name="Kuo A."/>
            <person name="Nagy L.G."/>
            <person name="Floudas D."/>
            <person name="Copeland A."/>
            <person name="Barry K.W."/>
            <person name="Cichocki N."/>
            <person name="Veneault-Fourrey C."/>
            <person name="LaButti K."/>
            <person name="Lindquist E.A."/>
            <person name="Lipzen A."/>
            <person name="Lundell T."/>
            <person name="Morin E."/>
            <person name="Murat C."/>
            <person name="Riley R."/>
            <person name="Ohm R."/>
            <person name="Sun H."/>
            <person name="Tunlid A."/>
            <person name="Henrissat B."/>
            <person name="Grigoriev I.V."/>
            <person name="Hibbett D.S."/>
            <person name="Martin F."/>
        </authorList>
    </citation>
    <scope>NUCLEOTIDE SEQUENCE [LARGE SCALE GENOMIC DNA]</scope>
    <source>
        <strain evidence="15">441</strain>
    </source>
</reference>
<keyword evidence="8" id="KW-1133">Transmembrane helix</keyword>
<evidence type="ECO:0000256" key="10">
    <source>
        <dbReference type="ARBA" id="ARBA00023136"/>
    </source>
</evidence>
<gene>
    <name evidence="14" type="ORF">PISMIDRAFT_86471</name>
</gene>
<accession>A0A0C9YZH4</accession>
<evidence type="ECO:0000256" key="4">
    <source>
        <dbReference type="ARBA" id="ARBA00022670"/>
    </source>
</evidence>
<evidence type="ECO:0000313" key="15">
    <source>
        <dbReference type="Proteomes" id="UP000054018"/>
    </source>
</evidence>
<dbReference type="InterPro" id="IPR000223">
    <property type="entry name" value="Pept_S26A_signal_pept_1"/>
</dbReference>
<proteinExistence type="inferred from homology"/>
<evidence type="ECO:0000256" key="5">
    <source>
        <dbReference type="ARBA" id="ARBA00022692"/>
    </source>
</evidence>
<feature type="compositionally biased region" description="Polar residues" evidence="12">
    <location>
        <begin position="171"/>
        <end position="186"/>
    </location>
</feature>
<evidence type="ECO:0000259" key="13">
    <source>
        <dbReference type="Pfam" id="PF10502"/>
    </source>
</evidence>
<dbReference type="Pfam" id="PF10502">
    <property type="entry name" value="Peptidase_S26"/>
    <property type="match status" value="2"/>
</dbReference>
<keyword evidence="4" id="KW-0645">Protease</keyword>
<feature type="domain" description="Peptidase S26" evidence="13">
    <location>
        <begin position="89"/>
        <end position="135"/>
    </location>
</feature>
<dbReference type="Proteomes" id="UP000054018">
    <property type="component" value="Unassembled WGS sequence"/>
</dbReference>
<dbReference type="GO" id="GO:0006627">
    <property type="term" value="P:protein processing involved in protein targeting to mitochondrion"/>
    <property type="evidence" value="ECO:0007669"/>
    <property type="project" value="InterPro"/>
</dbReference>
<feature type="domain" description="Peptidase S26" evidence="13">
    <location>
        <begin position="8"/>
        <end position="85"/>
    </location>
</feature>
<evidence type="ECO:0000256" key="7">
    <source>
        <dbReference type="ARBA" id="ARBA00022801"/>
    </source>
</evidence>
<dbReference type="OrthoDB" id="308440at2759"/>
<keyword evidence="10" id="KW-0472">Membrane</keyword>
<comment type="similarity">
    <text evidence="2">Belongs to the peptidase S26 family. IMP2 subfamily.</text>
</comment>
<dbReference type="InterPro" id="IPR036286">
    <property type="entry name" value="LexA/Signal_pep-like_sf"/>
</dbReference>
<dbReference type="InterPro" id="IPR037730">
    <property type="entry name" value="IMP2"/>
</dbReference>
<dbReference type="PANTHER" id="PTHR46041">
    <property type="entry name" value="MITOCHONDRIAL INNER MEMBRANE PROTEASE SUBUNIT 2"/>
    <property type="match status" value="1"/>
</dbReference>
<feature type="active site" evidence="11">
    <location>
        <position position="74"/>
    </location>
</feature>
<evidence type="ECO:0000256" key="8">
    <source>
        <dbReference type="ARBA" id="ARBA00022989"/>
    </source>
</evidence>
<dbReference type="AlphaFoldDB" id="A0A0C9YZH4"/>
<dbReference type="PANTHER" id="PTHR46041:SF2">
    <property type="entry name" value="MITOCHONDRIAL INNER MEMBRANE PROTEASE SUBUNIT 2"/>
    <property type="match status" value="1"/>
</dbReference>
<comment type="subcellular location">
    <subcellularLocation>
        <location evidence="1">Mitochondrion inner membrane</location>
        <topology evidence="1">Single-pass membrane protein</topology>
    </subcellularLocation>
</comment>
<evidence type="ECO:0000256" key="12">
    <source>
        <dbReference type="SAM" id="MobiDB-lite"/>
    </source>
</evidence>
<reference evidence="14 15" key="1">
    <citation type="submission" date="2014-04" db="EMBL/GenBank/DDBJ databases">
        <authorList>
            <consortium name="DOE Joint Genome Institute"/>
            <person name="Kuo A."/>
            <person name="Kohler A."/>
            <person name="Costa M.D."/>
            <person name="Nagy L.G."/>
            <person name="Floudas D."/>
            <person name="Copeland A."/>
            <person name="Barry K.W."/>
            <person name="Cichocki N."/>
            <person name="Veneault-Fourrey C."/>
            <person name="LaButti K."/>
            <person name="Lindquist E.A."/>
            <person name="Lipzen A."/>
            <person name="Lundell T."/>
            <person name="Morin E."/>
            <person name="Murat C."/>
            <person name="Sun H."/>
            <person name="Tunlid A."/>
            <person name="Henrissat B."/>
            <person name="Grigoriev I.V."/>
            <person name="Hibbett D.S."/>
            <person name="Martin F."/>
            <person name="Nordberg H.P."/>
            <person name="Cantor M.N."/>
            <person name="Hua S.X."/>
        </authorList>
    </citation>
    <scope>NUCLEOTIDE SEQUENCE [LARGE SCALE GENOMIC DNA]</scope>
    <source>
        <strain evidence="14 15">441</strain>
    </source>
</reference>
<feature type="region of interest" description="Disordered" evidence="12">
    <location>
        <begin position="151"/>
        <end position="197"/>
    </location>
</feature>
<dbReference type="HOGENOM" id="CLU_028723_4_1_1"/>
<dbReference type="SUPFAM" id="SSF51306">
    <property type="entry name" value="LexA/Signal peptidase"/>
    <property type="match status" value="1"/>
</dbReference>
<dbReference type="InterPro" id="IPR019533">
    <property type="entry name" value="Peptidase_S26"/>
</dbReference>
<dbReference type="FunFam" id="2.10.109.10:FF:000005">
    <property type="entry name" value="Mitochondrial inner membrane protease subunit"/>
    <property type="match status" value="1"/>
</dbReference>
<keyword evidence="7" id="KW-0378">Hydrolase</keyword>
<name>A0A0C9YZH4_9AGAM</name>
<feature type="active site" evidence="11">
    <location>
        <position position="25"/>
    </location>
</feature>
<evidence type="ECO:0000313" key="14">
    <source>
        <dbReference type="EMBL" id="KIK30575.1"/>
    </source>
</evidence>
<sequence>MLYWAPLVVGFDQYFYTVKTIRGRSMQPTFNPDTSAWNDVVIFDRHSINSGKPILRGDIVSLRDPIRHNRTIVKRVLAVPGDVVETLPPYPQTEVLIPEGHIWVEGDEPFHSLDSNSFGPIPLALVDARLRCIIWPPHRLGALRRPTSSLTALTDSLKPPRNSESAKTERNMQQQSRVTEAASTSFHDPPVTRSPEW</sequence>
<dbReference type="PRINTS" id="PR00727">
    <property type="entry name" value="LEADERPTASE"/>
</dbReference>
<evidence type="ECO:0000256" key="6">
    <source>
        <dbReference type="ARBA" id="ARBA00022792"/>
    </source>
</evidence>
<organism evidence="14 15">
    <name type="scientific">Pisolithus microcarpus 441</name>
    <dbReference type="NCBI Taxonomy" id="765257"/>
    <lineage>
        <taxon>Eukaryota</taxon>
        <taxon>Fungi</taxon>
        <taxon>Dikarya</taxon>
        <taxon>Basidiomycota</taxon>
        <taxon>Agaricomycotina</taxon>
        <taxon>Agaricomycetes</taxon>
        <taxon>Agaricomycetidae</taxon>
        <taxon>Boletales</taxon>
        <taxon>Sclerodermatineae</taxon>
        <taxon>Pisolithaceae</taxon>
        <taxon>Pisolithus</taxon>
    </lineage>
</organism>
<dbReference type="GO" id="GO:0042720">
    <property type="term" value="C:mitochondrial inner membrane peptidase complex"/>
    <property type="evidence" value="ECO:0007669"/>
    <property type="project" value="InterPro"/>
</dbReference>
<dbReference type="EMBL" id="KN833686">
    <property type="protein sequence ID" value="KIK30575.1"/>
    <property type="molecule type" value="Genomic_DNA"/>
</dbReference>
<evidence type="ECO:0000256" key="9">
    <source>
        <dbReference type="ARBA" id="ARBA00023128"/>
    </source>
</evidence>
<keyword evidence="9" id="KW-0496">Mitochondrion</keyword>
<keyword evidence="6" id="KW-0999">Mitochondrion inner membrane</keyword>
<dbReference type="GO" id="GO:0006465">
    <property type="term" value="P:signal peptide processing"/>
    <property type="evidence" value="ECO:0007669"/>
    <property type="project" value="InterPro"/>
</dbReference>
<evidence type="ECO:0000256" key="1">
    <source>
        <dbReference type="ARBA" id="ARBA00004434"/>
    </source>
</evidence>
<evidence type="ECO:0000256" key="11">
    <source>
        <dbReference type="PIRSR" id="PIRSR600223-1"/>
    </source>
</evidence>
<evidence type="ECO:0000256" key="3">
    <source>
        <dbReference type="ARBA" id="ARBA00013650"/>
    </source>
</evidence>
<evidence type="ECO:0000256" key="2">
    <source>
        <dbReference type="ARBA" id="ARBA00007066"/>
    </source>
</evidence>
<keyword evidence="15" id="KW-1185">Reference proteome</keyword>
<dbReference type="Gene3D" id="2.10.109.10">
    <property type="entry name" value="Umud Fragment, subunit A"/>
    <property type="match status" value="1"/>
</dbReference>
<dbReference type="CDD" id="cd06530">
    <property type="entry name" value="S26_SPase_I"/>
    <property type="match status" value="1"/>
</dbReference>
<dbReference type="STRING" id="765257.A0A0C9YZH4"/>
<protein>
    <recommendedName>
        <fullName evidence="3">Mitochondrial inner membrane protease subunit 2</fullName>
    </recommendedName>
</protein>